<dbReference type="EMBL" id="QRNS01000012">
    <property type="protein sequence ID" value="RHK63152.1"/>
    <property type="molecule type" value="Genomic_DNA"/>
</dbReference>
<evidence type="ECO:0000313" key="3">
    <source>
        <dbReference type="EMBL" id="RHK63152.1"/>
    </source>
</evidence>
<name>A0A395XN64_9FIRM</name>
<comment type="caution">
    <text evidence="2">The sequence shown here is derived from an EMBL/GenBank/DDBJ whole genome shotgun (WGS) entry which is preliminary data.</text>
</comment>
<keyword evidence="1" id="KW-0472">Membrane</keyword>
<dbReference type="Proteomes" id="UP000266376">
    <property type="component" value="Unassembled WGS sequence"/>
</dbReference>
<reference evidence="5 6" key="1">
    <citation type="submission" date="2018-08" db="EMBL/GenBank/DDBJ databases">
        <title>A genome reference for cultivated species of the human gut microbiota.</title>
        <authorList>
            <person name="Zou Y."/>
            <person name="Xue W."/>
            <person name="Luo G."/>
        </authorList>
    </citation>
    <scope>NUCLEOTIDE SEQUENCE [LARGE SCALE GENOMIC DNA]</scope>
    <source>
        <strain evidence="2 5">AF12-11</strain>
        <strain evidence="4 6">AF36-1BH</strain>
        <strain evidence="3 7">AF42-21</strain>
    </source>
</reference>
<feature type="transmembrane region" description="Helical" evidence="1">
    <location>
        <begin position="218"/>
        <end position="241"/>
    </location>
</feature>
<evidence type="ECO:0000313" key="2">
    <source>
        <dbReference type="EMBL" id="RGW54692.1"/>
    </source>
</evidence>
<evidence type="ECO:0000313" key="6">
    <source>
        <dbReference type="Proteomes" id="UP000283325"/>
    </source>
</evidence>
<proteinExistence type="predicted"/>
<dbReference type="Proteomes" id="UP000283325">
    <property type="component" value="Unassembled WGS sequence"/>
</dbReference>
<evidence type="ECO:0000256" key="1">
    <source>
        <dbReference type="SAM" id="Phobius"/>
    </source>
</evidence>
<keyword evidence="1" id="KW-1133">Transmembrane helix</keyword>
<dbReference type="Proteomes" id="UP000284152">
    <property type="component" value="Unassembled WGS sequence"/>
</dbReference>
<dbReference type="EMBL" id="QSAJ01000007">
    <property type="protein sequence ID" value="RGW54692.1"/>
    <property type="molecule type" value="Genomic_DNA"/>
</dbReference>
<protein>
    <submittedName>
        <fullName evidence="2">Uncharacterized protein</fullName>
    </submittedName>
</protein>
<gene>
    <name evidence="3" type="ORF">DW054_09160</name>
    <name evidence="2" type="ORF">DWV67_04565</name>
    <name evidence="4" type="ORF">DWZ98_06715</name>
</gene>
<keyword evidence="1" id="KW-0812">Transmembrane</keyword>
<sequence>MIFVDDPKAKKLLSEAVYVTTDTVDPANDGKAVIVSAPFKLVEPAYDDEMGLTLDSIRISRKKERTEYERKQNDEDGWKEKLVWNQEGASEEYIGEGMVGGYTLSEDFIHMIRMTGTWKDYDEQVLKELGYAFVSDPSYSQGYFIEPLDQTERSYQYYLENDIRYSYSYADFKDGDKVTAIGIQDGQTLKKAPGMTEYLMKGDMDMETAIKEGGAAGIGLQIFSIAISLIFMLGGVLMFVIKR</sequence>
<dbReference type="EMBL" id="QRPD01000004">
    <property type="protein sequence ID" value="RHL88780.1"/>
    <property type="molecule type" value="Genomic_DNA"/>
</dbReference>
<evidence type="ECO:0000313" key="5">
    <source>
        <dbReference type="Proteomes" id="UP000266376"/>
    </source>
</evidence>
<evidence type="ECO:0000313" key="4">
    <source>
        <dbReference type="EMBL" id="RHL88780.1"/>
    </source>
</evidence>
<dbReference type="AlphaFoldDB" id="A0A395XN64"/>
<accession>A0A395XN64</accession>
<evidence type="ECO:0000313" key="7">
    <source>
        <dbReference type="Proteomes" id="UP000284152"/>
    </source>
</evidence>
<organism evidence="2 5">
    <name type="scientific">Dorea formicigenerans</name>
    <dbReference type="NCBI Taxonomy" id="39486"/>
    <lineage>
        <taxon>Bacteria</taxon>
        <taxon>Bacillati</taxon>
        <taxon>Bacillota</taxon>
        <taxon>Clostridia</taxon>
        <taxon>Lachnospirales</taxon>
        <taxon>Lachnospiraceae</taxon>
        <taxon>Dorea</taxon>
    </lineage>
</organism>